<name>A0A077QJZ5_XENBV</name>
<evidence type="ECO:0000313" key="2">
    <source>
        <dbReference type="Proteomes" id="UP000028480"/>
    </source>
</evidence>
<dbReference type="EMBL" id="CBTB010000188">
    <property type="protein sequence ID" value="CDH33590.1"/>
    <property type="molecule type" value="Genomic_DNA"/>
</dbReference>
<gene>
    <name evidence="1" type="ORF">XBI1_2680011</name>
</gene>
<reference evidence="1" key="1">
    <citation type="submission" date="2013-07" db="EMBL/GenBank/DDBJ databases">
        <title>Sub-species coevolution in mutualistic symbiosis.</title>
        <authorList>
            <person name="Murfin K."/>
            <person name="Klassen J."/>
            <person name="Lee M."/>
            <person name="Forst S."/>
            <person name="Stock P."/>
            <person name="Goodrich-Blair H."/>
        </authorList>
    </citation>
    <scope>NUCLEOTIDE SEQUENCE [LARGE SCALE GENOMIC DNA]</scope>
    <source>
        <strain evidence="1">Intermedium</strain>
    </source>
</reference>
<accession>A0A077QJZ5</accession>
<evidence type="ECO:0000313" key="1">
    <source>
        <dbReference type="EMBL" id="CDH33590.1"/>
    </source>
</evidence>
<dbReference type="Proteomes" id="UP000028480">
    <property type="component" value="Unassembled WGS sequence"/>
</dbReference>
<organism evidence="1 2">
    <name type="scientific">Xenorhabdus bovienii str. Intermedium</name>
    <dbReference type="NCBI Taxonomy" id="1379677"/>
    <lineage>
        <taxon>Bacteria</taxon>
        <taxon>Pseudomonadati</taxon>
        <taxon>Pseudomonadota</taxon>
        <taxon>Gammaproteobacteria</taxon>
        <taxon>Enterobacterales</taxon>
        <taxon>Morganellaceae</taxon>
        <taxon>Xenorhabdus</taxon>
    </lineage>
</organism>
<sequence>MLSKRRDWYQRKNGLNRLFFLELPRFFVTGSGVVGSLDSMSNPYF</sequence>
<proteinExistence type="predicted"/>
<comment type="caution">
    <text evidence="1">The sequence shown here is derived from an EMBL/GenBank/DDBJ whole genome shotgun (WGS) entry which is preliminary data.</text>
</comment>
<protein>
    <submittedName>
        <fullName evidence="1">Uncharacterized protein</fullName>
    </submittedName>
</protein>
<dbReference type="AlphaFoldDB" id="A0A077QJZ5"/>
<dbReference type="HOGENOM" id="CLU_3207048_0_0_6"/>